<keyword evidence="2" id="KW-1133">Transmembrane helix</keyword>
<dbReference type="Gene3D" id="3.60.21.10">
    <property type="match status" value="1"/>
</dbReference>
<evidence type="ECO:0000259" key="3">
    <source>
        <dbReference type="SMART" id="SM00854"/>
    </source>
</evidence>
<dbReference type="SUPFAM" id="SSF56300">
    <property type="entry name" value="Metallo-dependent phosphatases"/>
    <property type="match status" value="1"/>
</dbReference>
<dbReference type="PANTHER" id="PTHR33393:SF13">
    <property type="entry name" value="PGA BIOSYNTHESIS PROTEIN CAPA"/>
    <property type="match status" value="1"/>
</dbReference>
<evidence type="ECO:0000256" key="2">
    <source>
        <dbReference type="SAM" id="Phobius"/>
    </source>
</evidence>
<dbReference type="Proteomes" id="UP000034799">
    <property type="component" value="Unassembled WGS sequence"/>
</dbReference>
<evidence type="ECO:0000313" key="5">
    <source>
        <dbReference type="Proteomes" id="UP000034799"/>
    </source>
</evidence>
<organism evidence="4 5">
    <name type="scientific">candidate division WS6 bacterium GW2011_GWF2_39_15</name>
    <dbReference type="NCBI Taxonomy" id="1619100"/>
    <lineage>
        <taxon>Bacteria</taxon>
        <taxon>Candidatus Dojkabacteria</taxon>
    </lineage>
</organism>
<dbReference type="STRING" id="1619100.UT34_C0001G0188"/>
<comment type="caution">
    <text evidence="4">The sequence shown here is derived from an EMBL/GenBank/DDBJ whole genome shotgun (WGS) entry which is preliminary data.</text>
</comment>
<keyword evidence="2" id="KW-0472">Membrane</keyword>
<evidence type="ECO:0000256" key="1">
    <source>
        <dbReference type="ARBA" id="ARBA00005662"/>
    </source>
</evidence>
<feature type="transmembrane region" description="Helical" evidence="2">
    <location>
        <begin position="19"/>
        <end position="36"/>
    </location>
</feature>
<dbReference type="InterPro" id="IPR052169">
    <property type="entry name" value="CW_Biosynth-Accessory"/>
</dbReference>
<dbReference type="SMART" id="SM00854">
    <property type="entry name" value="PGA_cap"/>
    <property type="match status" value="1"/>
</dbReference>
<feature type="domain" description="Capsule synthesis protein CapA" evidence="3">
    <location>
        <begin position="252"/>
        <end position="490"/>
    </location>
</feature>
<reference evidence="4 5" key="1">
    <citation type="journal article" date="2015" name="Nature">
        <title>rRNA introns, odd ribosomes, and small enigmatic genomes across a large radiation of phyla.</title>
        <authorList>
            <person name="Brown C.T."/>
            <person name="Hug L.A."/>
            <person name="Thomas B.C."/>
            <person name="Sharon I."/>
            <person name="Castelle C.J."/>
            <person name="Singh A."/>
            <person name="Wilkins M.J."/>
            <person name="Williams K.H."/>
            <person name="Banfield J.F."/>
        </authorList>
    </citation>
    <scope>NUCLEOTIDE SEQUENCE [LARGE SCALE GENOMIC DNA]</scope>
</reference>
<dbReference type="AlphaFoldDB" id="A0A0G0MSN0"/>
<protein>
    <recommendedName>
        <fullName evidence="3">Capsule synthesis protein CapA domain-containing protein</fullName>
    </recommendedName>
</protein>
<dbReference type="InterPro" id="IPR029052">
    <property type="entry name" value="Metallo-depent_PP-like"/>
</dbReference>
<dbReference type="EMBL" id="LBWK01000001">
    <property type="protein sequence ID" value="KKR06148.1"/>
    <property type="molecule type" value="Genomic_DNA"/>
</dbReference>
<dbReference type="Pfam" id="PF09587">
    <property type="entry name" value="PGA_cap"/>
    <property type="match status" value="1"/>
</dbReference>
<evidence type="ECO:0000313" key="4">
    <source>
        <dbReference type="EMBL" id="KKR06148.1"/>
    </source>
</evidence>
<keyword evidence="2" id="KW-0812">Transmembrane</keyword>
<comment type="similarity">
    <text evidence="1">Belongs to the CapA family.</text>
</comment>
<gene>
    <name evidence="4" type="ORF">UT34_C0001G0188</name>
</gene>
<name>A0A0G0MSN0_9BACT</name>
<dbReference type="InterPro" id="IPR019079">
    <property type="entry name" value="Capsule_synth_CapA"/>
</dbReference>
<dbReference type="PANTHER" id="PTHR33393">
    <property type="entry name" value="POLYGLUTAMINE SYNTHESIS ACCESSORY PROTEIN RV0574C-RELATED"/>
    <property type="match status" value="1"/>
</dbReference>
<sequence length="545" mass="60920">MPITHSLTDKENKKFRRTLLQYLLVILAVISLPFLFKDKGSNITNVKGIKDVKYICLTGEIQPAYIGILNTYANNNGYQIDNGSNADCYITIARNIKDINNYTRLTNKIYMVVGRFDNLTSDISTTQLKEALITQKYKGNNIIWDTETDDFLKSSFETIGVGQKVYTQEEVTSSLSRSPNILTIIPFEKLTNKHKVLSIDGLNPLEKDFSSLRYPLADKYWISGPKDVRDSISKLLYTTVPETNYESKKLTTLVLTGSSAFGSGIQQKLINQRGLSFISQSLRNIIETADIAQINNEASLSQPCVQSETSSKYCTTQENLKLLKSLGFDIVGVNGNHIMDISYSSYIDTLNWYKANGLEYYAGGLNSSDACTPRIVTANGLKFAFIGFNFLYPFSYYATKTTAGSANVDLNIMKETISKARKTSNIVIMDMGWGYEYQSNLLNYQTEFAQKALDYGADIVIGTNSRVFQKTKIGDDKSIFYGLGAFLPQTYKSSLSAIYRLTFYNGKPVNTTVFPITLTGNTVELASGSQSDTILKALYKQLEIK</sequence>
<accession>A0A0G0MSN0</accession>
<proteinExistence type="inferred from homology"/>